<dbReference type="Proteomes" id="UP000186607">
    <property type="component" value="Unassembled WGS sequence"/>
</dbReference>
<organism evidence="2 3">
    <name type="scientific">Deinococcus marmoris</name>
    <dbReference type="NCBI Taxonomy" id="249408"/>
    <lineage>
        <taxon>Bacteria</taxon>
        <taxon>Thermotogati</taxon>
        <taxon>Deinococcota</taxon>
        <taxon>Deinococci</taxon>
        <taxon>Deinococcales</taxon>
        <taxon>Deinococcaceae</taxon>
        <taxon>Deinococcus</taxon>
    </lineage>
</organism>
<sequence>MKSPGAVEVYLKRAVCLLPPQTRQNVRSELHANLYQTMLDARLEGLDEADAWAASLRQQGSEWGLALNLARVYTLGLVLRVFLVGLALGGAAYAVRGEIHTAPTGQEARP</sequence>
<evidence type="ECO:0000313" key="3">
    <source>
        <dbReference type="Proteomes" id="UP000186607"/>
    </source>
</evidence>
<feature type="transmembrane region" description="Helical" evidence="1">
    <location>
        <begin position="72"/>
        <end position="95"/>
    </location>
</feature>
<proteinExistence type="predicted"/>
<keyword evidence="1" id="KW-1133">Transmembrane helix</keyword>
<dbReference type="RefSeq" id="WP_175607507.1">
    <property type="nucleotide sequence ID" value="NZ_MSTI01000155.1"/>
</dbReference>
<dbReference type="EMBL" id="MSTI01000155">
    <property type="protein sequence ID" value="OLV16073.1"/>
    <property type="molecule type" value="Genomic_DNA"/>
</dbReference>
<keyword evidence="3" id="KW-1185">Reference proteome</keyword>
<dbReference type="STRING" id="249408.BOO71_0012898"/>
<keyword evidence="1" id="KW-0472">Membrane</keyword>
<protein>
    <submittedName>
        <fullName evidence="2">Uncharacterized protein</fullName>
    </submittedName>
</protein>
<keyword evidence="1" id="KW-0812">Transmembrane</keyword>
<dbReference type="AlphaFoldDB" id="A0A1U7NT18"/>
<comment type="caution">
    <text evidence="2">The sequence shown here is derived from an EMBL/GenBank/DDBJ whole genome shotgun (WGS) entry which is preliminary data.</text>
</comment>
<evidence type="ECO:0000256" key="1">
    <source>
        <dbReference type="SAM" id="Phobius"/>
    </source>
</evidence>
<accession>A0A1U7NT18</accession>
<gene>
    <name evidence="2" type="ORF">BOO71_0012898</name>
</gene>
<name>A0A1U7NT18_9DEIO</name>
<reference evidence="2 3" key="1">
    <citation type="submission" date="2017-01" db="EMBL/GenBank/DDBJ databases">
        <title>Genome Analysis of Deinococcus marmoris KOPRI26562.</title>
        <authorList>
            <person name="Kim J.H."/>
            <person name="Oh H.-M."/>
        </authorList>
    </citation>
    <scope>NUCLEOTIDE SEQUENCE [LARGE SCALE GENOMIC DNA]</scope>
    <source>
        <strain evidence="2 3">KOPRI26562</strain>
    </source>
</reference>
<evidence type="ECO:0000313" key="2">
    <source>
        <dbReference type="EMBL" id="OLV16073.1"/>
    </source>
</evidence>